<evidence type="ECO:0000313" key="1">
    <source>
        <dbReference type="EMBL" id="MBX45281.1"/>
    </source>
</evidence>
<name>A0A2P2NSA7_RHIMU</name>
<accession>A0A2P2NSA7</accession>
<protein>
    <submittedName>
        <fullName evidence="1">Uncharacterized protein</fullName>
    </submittedName>
</protein>
<organism evidence="1">
    <name type="scientific">Rhizophora mucronata</name>
    <name type="common">Asiatic mangrove</name>
    <dbReference type="NCBI Taxonomy" id="61149"/>
    <lineage>
        <taxon>Eukaryota</taxon>
        <taxon>Viridiplantae</taxon>
        <taxon>Streptophyta</taxon>
        <taxon>Embryophyta</taxon>
        <taxon>Tracheophyta</taxon>
        <taxon>Spermatophyta</taxon>
        <taxon>Magnoliopsida</taxon>
        <taxon>eudicotyledons</taxon>
        <taxon>Gunneridae</taxon>
        <taxon>Pentapetalae</taxon>
        <taxon>rosids</taxon>
        <taxon>fabids</taxon>
        <taxon>Malpighiales</taxon>
        <taxon>Rhizophoraceae</taxon>
        <taxon>Rhizophora</taxon>
    </lineage>
</organism>
<sequence length="76" mass="8686">MKSKIIIQPLGLKHQPTKAPFLKINCVKVQIVLFQVQTHGPDWLHLRYQSVSTKVCCPTEHNNKTKQSSFRETEAG</sequence>
<dbReference type="AlphaFoldDB" id="A0A2P2NSA7"/>
<dbReference type="EMBL" id="GGEC01064797">
    <property type="protein sequence ID" value="MBX45281.1"/>
    <property type="molecule type" value="Transcribed_RNA"/>
</dbReference>
<reference evidence="1" key="1">
    <citation type="submission" date="2018-02" db="EMBL/GenBank/DDBJ databases">
        <title>Rhizophora mucronata_Transcriptome.</title>
        <authorList>
            <person name="Meera S.P."/>
            <person name="Sreeshan A."/>
            <person name="Augustine A."/>
        </authorList>
    </citation>
    <scope>NUCLEOTIDE SEQUENCE</scope>
    <source>
        <tissue evidence="1">Leaf</tissue>
    </source>
</reference>
<proteinExistence type="predicted"/>